<protein>
    <recommendedName>
        <fullName evidence="3">Excisionase family DNA binding protein</fullName>
    </recommendedName>
</protein>
<dbReference type="AlphaFoldDB" id="A0A2U1D5X7"/>
<sequence length="75" mass="8741">MSVAMARTAEQFEALLAAQRWPRWLNLKQAAEYSGCAVDTFKRHLIKTGRVQAKVTDFGKRYDRDEIDQAIKNYY</sequence>
<organism evidence="1 2">
    <name type="scientific">Convivina intestini</name>
    <dbReference type="NCBI Taxonomy" id="1505726"/>
    <lineage>
        <taxon>Bacteria</taxon>
        <taxon>Bacillati</taxon>
        <taxon>Bacillota</taxon>
        <taxon>Bacilli</taxon>
        <taxon>Lactobacillales</taxon>
        <taxon>Lactobacillaceae</taxon>
        <taxon>Convivina</taxon>
    </lineage>
</organism>
<name>A0A2U1D5X7_9LACO</name>
<comment type="caution">
    <text evidence="1">The sequence shown here is derived from an EMBL/GenBank/DDBJ whole genome shotgun (WGS) entry which is preliminary data.</text>
</comment>
<dbReference type="EMBL" id="QEKT01000009">
    <property type="protein sequence ID" value="PVY83091.1"/>
    <property type="molecule type" value="Genomic_DNA"/>
</dbReference>
<proteinExistence type="predicted"/>
<evidence type="ECO:0000313" key="2">
    <source>
        <dbReference type="Proteomes" id="UP000245433"/>
    </source>
</evidence>
<accession>A0A2U1D5X7</accession>
<reference evidence="1 2" key="1">
    <citation type="submission" date="2018-04" db="EMBL/GenBank/DDBJ databases">
        <title>Genomic Encyclopedia of Type Strains, Phase IV (KMG-IV): sequencing the most valuable type-strain genomes for metagenomic binning, comparative biology and taxonomic classification.</title>
        <authorList>
            <person name="Goeker M."/>
        </authorList>
    </citation>
    <scope>NUCLEOTIDE SEQUENCE [LARGE SCALE GENOMIC DNA]</scope>
    <source>
        <strain evidence="1 2">DSM 28795</strain>
    </source>
</reference>
<evidence type="ECO:0008006" key="3">
    <source>
        <dbReference type="Google" id="ProtNLM"/>
    </source>
</evidence>
<gene>
    <name evidence="1" type="ORF">C7384_10939</name>
</gene>
<dbReference type="Proteomes" id="UP000245433">
    <property type="component" value="Unassembled WGS sequence"/>
</dbReference>
<evidence type="ECO:0000313" key="1">
    <source>
        <dbReference type="EMBL" id="PVY83091.1"/>
    </source>
</evidence>
<dbReference type="RefSeq" id="WP_243400728.1">
    <property type="nucleotide sequence ID" value="NZ_CAKOEX010000009.1"/>
</dbReference>
<keyword evidence="2" id="KW-1185">Reference proteome</keyword>